<evidence type="ECO:0000313" key="3">
    <source>
        <dbReference type="Proteomes" id="UP000094342"/>
    </source>
</evidence>
<dbReference type="SUPFAM" id="SSF82714">
    <property type="entry name" value="Multidrug efflux transporter AcrB TolC docking domain, DN and DC subdomains"/>
    <property type="match status" value="2"/>
</dbReference>
<dbReference type="PANTHER" id="PTHR32063:SF4">
    <property type="entry name" value="SLR6043 PROTEIN"/>
    <property type="match status" value="1"/>
</dbReference>
<evidence type="ECO:0000256" key="1">
    <source>
        <dbReference type="SAM" id="Phobius"/>
    </source>
</evidence>
<dbReference type="SUPFAM" id="SSF82866">
    <property type="entry name" value="Multidrug efflux transporter AcrB transmembrane domain"/>
    <property type="match status" value="2"/>
</dbReference>
<dbReference type="InterPro" id="IPR027463">
    <property type="entry name" value="AcrB_DN_DC_subdom"/>
</dbReference>
<dbReference type="AlphaFoldDB" id="A0A1E3VI10"/>
<dbReference type="GO" id="GO:0042910">
    <property type="term" value="F:xenobiotic transmembrane transporter activity"/>
    <property type="evidence" value="ECO:0007669"/>
    <property type="project" value="TreeGrafter"/>
</dbReference>
<dbReference type="SUPFAM" id="SSF82693">
    <property type="entry name" value="Multidrug efflux transporter AcrB pore domain, PN1, PN2, PC1 and PC2 subdomains"/>
    <property type="match status" value="2"/>
</dbReference>
<dbReference type="OrthoDB" id="9758757at2"/>
<dbReference type="Gene3D" id="1.20.1640.10">
    <property type="entry name" value="Multidrug efflux transporter AcrB transmembrane domain"/>
    <property type="match status" value="2"/>
</dbReference>
<keyword evidence="1" id="KW-0812">Transmembrane</keyword>
<protein>
    <recommendedName>
        <fullName evidence="4">Cobalt-zinc-cadmium resistance protein CzcA</fullName>
    </recommendedName>
</protein>
<feature type="transmembrane region" description="Helical" evidence="1">
    <location>
        <begin position="994"/>
        <end position="1017"/>
    </location>
</feature>
<dbReference type="STRING" id="1752398.A8M32_00880"/>
<evidence type="ECO:0000313" key="2">
    <source>
        <dbReference type="EMBL" id="ODR93215.1"/>
    </source>
</evidence>
<keyword evidence="1" id="KW-1133">Transmembrane helix</keyword>
<dbReference type="Pfam" id="PF00873">
    <property type="entry name" value="ACR_tran"/>
    <property type="match status" value="1"/>
</dbReference>
<dbReference type="PANTHER" id="PTHR32063">
    <property type="match status" value="1"/>
</dbReference>
<dbReference type="RefSeq" id="WP_069456534.1">
    <property type="nucleotide sequence ID" value="NZ_LYBW01000029.1"/>
</dbReference>
<feature type="transmembrane region" description="Helical" evidence="1">
    <location>
        <begin position="533"/>
        <end position="553"/>
    </location>
</feature>
<dbReference type="Gene3D" id="3.30.70.1320">
    <property type="entry name" value="Multidrug efflux transporter AcrB pore domain like"/>
    <property type="match status" value="1"/>
</dbReference>
<dbReference type="Gene3D" id="3.30.2090.10">
    <property type="entry name" value="Multidrug efflux transporter AcrB TolC docking domain, DN and DC subdomains"/>
    <property type="match status" value="2"/>
</dbReference>
<organism evidence="2 3">
    <name type="scientific">Sinorhizobium alkalisoli</name>
    <dbReference type="NCBI Taxonomy" id="1752398"/>
    <lineage>
        <taxon>Bacteria</taxon>
        <taxon>Pseudomonadati</taxon>
        <taxon>Pseudomonadota</taxon>
        <taxon>Alphaproteobacteria</taxon>
        <taxon>Hyphomicrobiales</taxon>
        <taxon>Rhizobiaceae</taxon>
        <taxon>Sinorhizobium/Ensifer group</taxon>
        <taxon>Sinorhizobium</taxon>
    </lineage>
</organism>
<comment type="caution">
    <text evidence="2">The sequence shown here is derived from an EMBL/GenBank/DDBJ whole genome shotgun (WGS) entry which is preliminary data.</text>
</comment>
<feature type="transmembrane region" description="Helical" evidence="1">
    <location>
        <begin position="448"/>
        <end position="465"/>
    </location>
</feature>
<keyword evidence="3" id="KW-1185">Reference proteome</keyword>
<dbReference type="Proteomes" id="UP000094342">
    <property type="component" value="Unassembled WGS sequence"/>
</dbReference>
<name>A0A1E3VI10_9HYPH</name>
<feature type="transmembrane region" description="Helical" evidence="1">
    <location>
        <begin position="477"/>
        <end position="501"/>
    </location>
</feature>
<dbReference type="Gene3D" id="3.30.70.1430">
    <property type="entry name" value="Multidrug efflux transporter AcrB pore domain"/>
    <property type="match status" value="2"/>
</dbReference>
<dbReference type="GO" id="GO:0005886">
    <property type="term" value="C:plasma membrane"/>
    <property type="evidence" value="ECO:0007669"/>
    <property type="project" value="TreeGrafter"/>
</dbReference>
<keyword evidence="1" id="KW-0472">Membrane</keyword>
<feature type="transmembrane region" description="Helical" evidence="1">
    <location>
        <begin position="859"/>
        <end position="877"/>
    </location>
</feature>
<feature type="transmembrane region" description="Helical" evidence="1">
    <location>
        <begin position="371"/>
        <end position="391"/>
    </location>
</feature>
<accession>A0A1E3VI10</accession>
<dbReference type="EMBL" id="LYBW01000029">
    <property type="protein sequence ID" value="ODR93215.1"/>
    <property type="molecule type" value="Genomic_DNA"/>
</dbReference>
<dbReference type="Gene3D" id="3.30.70.1440">
    <property type="entry name" value="Multidrug efflux transporter AcrB pore domain"/>
    <property type="match status" value="1"/>
</dbReference>
<reference evidence="3" key="1">
    <citation type="submission" date="2016-05" db="EMBL/GenBank/DDBJ databases">
        <authorList>
            <person name="Li Y."/>
        </authorList>
    </citation>
    <scope>NUCLEOTIDE SEQUENCE [LARGE SCALE GENOMIC DNA]</scope>
    <source>
        <strain evidence="3">YIC4027</strain>
    </source>
</reference>
<feature type="transmembrane region" description="Helical" evidence="1">
    <location>
        <begin position="963"/>
        <end position="982"/>
    </location>
</feature>
<evidence type="ECO:0008006" key="4">
    <source>
        <dbReference type="Google" id="ProtNLM"/>
    </source>
</evidence>
<feature type="transmembrane region" description="Helical" evidence="1">
    <location>
        <begin position="345"/>
        <end position="364"/>
    </location>
</feature>
<dbReference type="PRINTS" id="PR00702">
    <property type="entry name" value="ACRIFLAVINRP"/>
</dbReference>
<sequence length="1045" mass="111413">MLSKIIGLSLQFRYLVLLCAAFFVFSGISQLRSKSVDLLPEFGPLEVEVQTEALGLAAAEVEALITNPLEEILTGIPWLESMNSNSITGLSSVVLVFNPGTDMMNARQMVQERLLQASALPKVSKPPTMLQPVSSLNRTMQVGLSSGSQSLIELSILARWKIKPRLMSVPGVANVSIWGQRERQLQVQVDPGKLREKGVRLDDIIKAAGDALWVSPLTFLRASTPGNGGFIDTPSQRYDIRHVLPISSSEQLGRISFPVADGSTLLLSDVSTVVEGHQPMIGDGIVNDAPGILLMVEKLPGANTQRVTDGIEKALEALKPGLAGVEITSDVFRPATFIQTSIANLSRAVIAGGFLAILGFTLLLRNWRAAIIALVAIPLSLLVAWISFVLAGVTINALILAGLGAALAPVVDDAVADAGNIKRRLSEERDAEPATTKIFAAALEVRRPLLHATAIATLAILPFLFRDTAGGLLQPLFLAILVALLASMIVAQTVTPALSLLMSTGSQQAREPAFPGILGPYERLLSKAVASPWGAATAVGLLVLLGLLTLPFLHSSLLPAFKDRDLSVSWTMPHETSHPKMSQILREASKEVRSIAGVRSVGAIMGRAIQSDTVAGINSGELWVSITPDADYDDTLAAVMRALEKYPGIRSEPMSFATRRVRELTDERGEAVVVQIYGPAWDVLQNVAEEVRQALSDVPGVVTPQIRTREHEPSIEIEANLAAAERYGLKPGDVRRAAATLMGGIEVGSLYEGQKIFEVVVWGAPEMRRDPTQISEILIDSPSGQKARLGDVADVRLTSNPAVINRGGASRHVDVVAGIGDRDPSAVLADVGKTLQGIAFPLEYHPEVIGEDAEQQTAIVWHASFGIAAAVGIFLLLQASLGSWRLAALVYLLLPVSLTGSALAMLVGGGAVTIGSLAGLFAVLVITTRSAIVLVHRFQRIEEREHWPLWPDIILKVAGSHGAHVVTTATVTTLALLPLLIWGPAPGLEIIHPMAAAIAGGLVTSTIVVLFALPAFYSTLLFRPRPEAVIEPEVRAEGSIQHAAE</sequence>
<gene>
    <name evidence="2" type="ORF">A8M32_00880</name>
</gene>
<dbReference type="InterPro" id="IPR001036">
    <property type="entry name" value="Acrflvin-R"/>
</dbReference>
<proteinExistence type="predicted"/>